<evidence type="ECO:0000313" key="2">
    <source>
        <dbReference type="Proteomes" id="UP001054945"/>
    </source>
</evidence>
<protein>
    <submittedName>
        <fullName evidence="1">Uncharacterized protein</fullName>
    </submittedName>
</protein>
<dbReference type="Proteomes" id="UP001054945">
    <property type="component" value="Unassembled WGS sequence"/>
</dbReference>
<gene>
    <name evidence="1" type="ORF">CEXT_365801</name>
</gene>
<name>A0AAV4VDL8_CAEEX</name>
<accession>A0AAV4VDL8</accession>
<dbReference type="EMBL" id="BPLR01014275">
    <property type="protein sequence ID" value="GIY67714.1"/>
    <property type="molecule type" value="Genomic_DNA"/>
</dbReference>
<sequence length="179" mass="20722">MPQIDKHISSCDAIRKDLLTGQVKEHKVPENKSTPELIEKFCIQKFPLLESKENEDASPEEIRSKLRWPLEVQALESMPRLLHHNSYSCSYGRNNIMIISYTKTALDKSNFYLDETFLKATSRHSKFDYRIDMMTSKNTFGTNRSPCGTLSPLKADLCSQLIRSDIFVLNCPRYLEKEL</sequence>
<keyword evidence="2" id="KW-1185">Reference proteome</keyword>
<proteinExistence type="predicted"/>
<dbReference type="AlphaFoldDB" id="A0AAV4VDL8"/>
<reference evidence="1 2" key="1">
    <citation type="submission" date="2021-06" db="EMBL/GenBank/DDBJ databases">
        <title>Caerostris extrusa draft genome.</title>
        <authorList>
            <person name="Kono N."/>
            <person name="Arakawa K."/>
        </authorList>
    </citation>
    <scope>NUCLEOTIDE SEQUENCE [LARGE SCALE GENOMIC DNA]</scope>
</reference>
<comment type="caution">
    <text evidence="1">The sequence shown here is derived from an EMBL/GenBank/DDBJ whole genome shotgun (WGS) entry which is preliminary data.</text>
</comment>
<evidence type="ECO:0000313" key="1">
    <source>
        <dbReference type="EMBL" id="GIY67714.1"/>
    </source>
</evidence>
<organism evidence="1 2">
    <name type="scientific">Caerostris extrusa</name>
    <name type="common">Bark spider</name>
    <name type="synonym">Caerostris bankana</name>
    <dbReference type="NCBI Taxonomy" id="172846"/>
    <lineage>
        <taxon>Eukaryota</taxon>
        <taxon>Metazoa</taxon>
        <taxon>Ecdysozoa</taxon>
        <taxon>Arthropoda</taxon>
        <taxon>Chelicerata</taxon>
        <taxon>Arachnida</taxon>
        <taxon>Araneae</taxon>
        <taxon>Araneomorphae</taxon>
        <taxon>Entelegynae</taxon>
        <taxon>Araneoidea</taxon>
        <taxon>Araneidae</taxon>
        <taxon>Caerostris</taxon>
    </lineage>
</organism>